<dbReference type="SUPFAM" id="SSF55116">
    <property type="entry name" value="Formiminotransferase domain of formiminotransferase-cyclodeaminase"/>
    <property type="match status" value="2"/>
</dbReference>
<evidence type="ECO:0000313" key="23">
    <source>
        <dbReference type="EMBL" id="KAK2716909.1"/>
    </source>
</evidence>
<dbReference type="GO" id="GO:0005814">
    <property type="term" value="C:centriole"/>
    <property type="evidence" value="ECO:0007669"/>
    <property type="project" value="UniProtKB-SubCell"/>
</dbReference>
<dbReference type="SUPFAM" id="SSF101262">
    <property type="entry name" value="Methenyltetrahydrofolate cyclohydrolase-like"/>
    <property type="match status" value="1"/>
</dbReference>
<dbReference type="FunFam" id="1.20.120.680:FF:000001">
    <property type="entry name" value="Formimidoyltransferase cyclodeaminase"/>
    <property type="match status" value="1"/>
</dbReference>
<evidence type="ECO:0000256" key="7">
    <source>
        <dbReference type="ARBA" id="ARBA00012252"/>
    </source>
</evidence>
<dbReference type="InterPro" id="IPR037070">
    <property type="entry name" value="Formiminotransferase_C_sf"/>
</dbReference>
<evidence type="ECO:0000256" key="10">
    <source>
        <dbReference type="ARBA" id="ARBA00022490"/>
    </source>
</evidence>
<dbReference type="InterPro" id="IPR051623">
    <property type="entry name" value="FTCD"/>
</dbReference>
<dbReference type="Pfam" id="PF07837">
    <property type="entry name" value="FTCD_N"/>
    <property type="match status" value="1"/>
</dbReference>
<dbReference type="SMART" id="SM01222">
    <property type="entry name" value="FTCD_N"/>
    <property type="match status" value="1"/>
</dbReference>
<evidence type="ECO:0000256" key="2">
    <source>
        <dbReference type="ARBA" id="ARBA00004114"/>
    </source>
</evidence>
<evidence type="ECO:0000256" key="8">
    <source>
        <dbReference type="ARBA" id="ARBA00012998"/>
    </source>
</evidence>
<evidence type="ECO:0000256" key="5">
    <source>
        <dbReference type="ARBA" id="ARBA00008297"/>
    </source>
</evidence>
<dbReference type="InterPro" id="IPR037064">
    <property type="entry name" value="Formiminotransferase_N_sf"/>
</dbReference>
<name>A0AA88L8Q4_ARTSF</name>
<feature type="domain" description="Formiminotransferase N-terminal subdomain" evidence="22">
    <location>
        <begin position="3"/>
        <end position="181"/>
    </location>
</feature>
<dbReference type="Pfam" id="PF04961">
    <property type="entry name" value="FTCD_C"/>
    <property type="match status" value="1"/>
</dbReference>
<dbReference type="GO" id="GO:0030409">
    <property type="term" value="F:glutamate formimidoyltransferase activity"/>
    <property type="evidence" value="ECO:0007669"/>
    <property type="project" value="UniProtKB-EC"/>
</dbReference>
<dbReference type="GO" id="GO:0006547">
    <property type="term" value="P:L-histidine metabolic process"/>
    <property type="evidence" value="ECO:0007669"/>
    <property type="project" value="UniProtKB-KW"/>
</dbReference>
<comment type="function">
    <text evidence="18">Folate-dependent enzyme, that displays both transferase and deaminase activity. Serves to channel one-carbon units from formiminoglutamate to the folate pool.</text>
</comment>
<keyword evidence="16" id="KW-0456">Lyase</keyword>
<comment type="subcellular location">
    <subcellularLocation>
        <location evidence="2">Cytoplasm</location>
        <location evidence="2">Cytoskeleton</location>
        <location evidence="2">Microtubule organizing center</location>
        <location evidence="2">Centrosome</location>
        <location evidence="2">Centriole</location>
    </subcellularLocation>
    <subcellularLocation>
        <location evidence="3">Golgi apparatus</location>
    </subcellularLocation>
</comment>
<evidence type="ECO:0000256" key="13">
    <source>
        <dbReference type="ARBA" id="ARBA00022954"/>
    </source>
</evidence>
<keyword evidence="11" id="KW-0808">Transferase</keyword>
<keyword evidence="14" id="KW-0333">Golgi apparatus</keyword>
<gene>
    <name evidence="23" type="ORF">QYM36_007154</name>
</gene>
<evidence type="ECO:0000256" key="9">
    <source>
        <dbReference type="ARBA" id="ARBA00017787"/>
    </source>
</evidence>
<organism evidence="23 24">
    <name type="scientific">Artemia franciscana</name>
    <name type="common">Brine shrimp</name>
    <name type="synonym">Artemia sanfranciscana</name>
    <dbReference type="NCBI Taxonomy" id="6661"/>
    <lineage>
        <taxon>Eukaryota</taxon>
        <taxon>Metazoa</taxon>
        <taxon>Ecdysozoa</taxon>
        <taxon>Arthropoda</taxon>
        <taxon>Crustacea</taxon>
        <taxon>Branchiopoda</taxon>
        <taxon>Anostraca</taxon>
        <taxon>Artemiidae</taxon>
        <taxon>Artemia</taxon>
    </lineage>
</organism>
<protein>
    <recommendedName>
        <fullName evidence="9">Formimidoyltransferase-cyclodeaminase</fullName>
        <ecNumber evidence="7">2.1.2.5</ecNumber>
        <ecNumber evidence="8">4.3.1.4</ecNumber>
    </recommendedName>
    <alternativeName>
        <fullName evidence="20">Formiminotransferase-cyclodeaminase</fullName>
    </alternativeName>
</protein>
<sequence length="545" mass="60212">MEQVVECVPNFSEGRNKEVISAISKSIRETPGISLLDVDPGESTNRTVYTFVGSPSAVVEAALNGAKTAWDLIDMTKHKGEHPRMGALDVCPFIPVSNVSVEECIKCSKIFGERLAKELNVPVFLYSMAAEKGDYRTTLPQIRAGEYEGMAEKLKKDEWKPDFGPSEFVSRWGVTATGVRKFLIAYNINILGTKEQAHRLALNVREQGRGPNEKGRLKAVQGIGWWLNEANMAQVSLNLTDMDVTPLHIAYEEVCKDAKELQVGVAGSEVVGLIPLKAILDAADFYIKQDGLMILEEDQKVRLVIQKLGLSSMSFFDPNERIIEYRLQGRIGPLISLTVKTFVESVAARSPAPGGGSVAALLGALGAALPVMVGQLTYGKKSVDKYDKQARAVIPPMYKLMQELMPMIDGDTIAFESYMSATRLPRGTDEEKRKYDEEVENAVLKTVNSPLNIGRTANRMWPHLQELAKFGNFNCISDIQVGVRCLEAAIWGAYYNVLTNLGSLKDEEKRKAAEKEIQGIVDAVTEERQKVLDILESRRPELGSP</sequence>
<evidence type="ECO:0000259" key="22">
    <source>
        <dbReference type="SMART" id="SM01222"/>
    </source>
</evidence>
<keyword evidence="13" id="KW-0290">Folate-binding</keyword>
<keyword evidence="15" id="KW-0206">Cytoskeleton</keyword>
<dbReference type="Proteomes" id="UP001187531">
    <property type="component" value="Unassembled WGS sequence"/>
</dbReference>
<evidence type="ECO:0000256" key="14">
    <source>
        <dbReference type="ARBA" id="ARBA00023034"/>
    </source>
</evidence>
<evidence type="ECO:0000256" key="1">
    <source>
        <dbReference type="ARBA" id="ARBA00002680"/>
    </source>
</evidence>
<reference evidence="23" key="1">
    <citation type="submission" date="2023-07" db="EMBL/GenBank/DDBJ databases">
        <title>Chromosome-level genome assembly of Artemia franciscana.</title>
        <authorList>
            <person name="Jo E."/>
        </authorList>
    </citation>
    <scope>NUCLEOTIDE SEQUENCE</scope>
    <source>
        <tissue evidence="23">Whole body</tissue>
    </source>
</reference>
<dbReference type="InterPro" id="IPR036178">
    <property type="entry name" value="Formintransfe-cycloase-like_sf"/>
</dbReference>
<dbReference type="EC" id="4.3.1.4" evidence="8"/>
<dbReference type="EMBL" id="JAVRJZ010000011">
    <property type="protein sequence ID" value="KAK2716909.1"/>
    <property type="molecule type" value="Genomic_DNA"/>
</dbReference>
<comment type="pathway">
    <text evidence="4">Amino-acid degradation; L-histidine degradation into L-glutamate; L-glutamate from N-formimidoyl-L-glutamate (transferase route): step 1/1.</text>
</comment>
<proteinExistence type="inferred from homology"/>
<evidence type="ECO:0000256" key="12">
    <source>
        <dbReference type="ARBA" id="ARBA00022808"/>
    </source>
</evidence>
<dbReference type="NCBIfam" id="TIGR02024">
    <property type="entry name" value="FtcD"/>
    <property type="match status" value="1"/>
</dbReference>
<dbReference type="PANTHER" id="PTHR12234:SF0">
    <property type="entry name" value="FORMIMIDOYLTRANSFERASE-CYCLODEAMINASE"/>
    <property type="match status" value="1"/>
</dbReference>
<evidence type="ECO:0000256" key="3">
    <source>
        <dbReference type="ARBA" id="ARBA00004555"/>
    </source>
</evidence>
<dbReference type="Pfam" id="PF02971">
    <property type="entry name" value="FTCD"/>
    <property type="match status" value="1"/>
</dbReference>
<dbReference type="InterPro" id="IPR013802">
    <property type="entry name" value="Formiminotransferase_C"/>
</dbReference>
<comment type="caution">
    <text evidence="23">The sequence shown here is derived from an EMBL/GenBank/DDBJ whole genome shotgun (WGS) entry which is preliminary data.</text>
</comment>
<evidence type="ECO:0000256" key="11">
    <source>
        <dbReference type="ARBA" id="ARBA00022679"/>
    </source>
</evidence>
<dbReference type="Gene3D" id="3.30.990.10">
    <property type="entry name" value="Formiminotransferase, N-terminal subdomain"/>
    <property type="match status" value="1"/>
</dbReference>
<accession>A0AA88L8Q4</accession>
<keyword evidence="12" id="KW-0369">Histidine metabolism</keyword>
<evidence type="ECO:0000256" key="6">
    <source>
        <dbReference type="ARBA" id="ARBA00010825"/>
    </source>
</evidence>
<evidence type="ECO:0000256" key="20">
    <source>
        <dbReference type="ARBA" id="ARBA00030029"/>
    </source>
</evidence>
<evidence type="ECO:0000256" key="4">
    <source>
        <dbReference type="ARBA" id="ARBA00005082"/>
    </source>
</evidence>
<evidence type="ECO:0000256" key="19">
    <source>
        <dbReference type="ARBA" id="ARBA00025915"/>
    </source>
</evidence>
<comment type="similarity">
    <text evidence="5">In the N-terminal section; belongs to the formiminotransferase family.</text>
</comment>
<dbReference type="GO" id="GO:0005542">
    <property type="term" value="F:folic acid binding"/>
    <property type="evidence" value="ECO:0007669"/>
    <property type="project" value="UniProtKB-KW"/>
</dbReference>
<dbReference type="AlphaFoldDB" id="A0AA88L8Q4"/>
<evidence type="ECO:0000259" key="21">
    <source>
        <dbReference type="SMART" id="SM01221"/>
    </source>
</evidence>
<dbReference type="Gene3D" id="3.30.70.670">
    <property type="entry name" value="Formiminotransferase, C-terminal subdomain"/>
    <property type="match status" value="1"/>
</dbReference>
<dbReference type="PANTHER" id="PTHR12234">
    <property type="entry name" value="FORMIMINOTRANSFERASE-CYCLODEAMINASE"/>
    <property type="match status" value="1"/>
</dbReference>
<evidence type="ECO:0000256" key="18">
    <source>
        <dbReference type="ARBA" id="ARBA00025506"/>
    </source>
</evidence>
<dbReference type="GO" id="GO:0030412">
    <property type="term" value="F:formimidoyltetrahydrofolate cyclodeaminase activity"/>
    <property type="evidence" value="ECO:0007669"/>
    <property type="project" value="UniProtKB-EC"/>
</dbReference>
<evidence type="ECO:0000313" key="24">
    <source>
        <dbReference type="Proteomes" id="UP001187531"/>
    </source>
</evidence>
<comment type="function">
    <text evidence="1">Binds and promotes bundling of vimentin filaments originating from the Golgi.</text>
</comment>
<comment type="similarity">
    <text evidence="6">In the C-terminal section; belongs to the cyclodeaminase/cyclohydrolase family.</text>
</comment>
<dbReference type="InterPro" id="IPR007044">
    <property type="entry name" value="Cyclodeamin/CycHdrlase"/>
</dbReference>
<evidence type="ECO:0000256" key="17">
    <source>
        <dbReference type="ARBA" id="ARBA00023268"/>
    </source>
</evidence>
<dbReference type="GO" id="GO:0005794">
    <property type="term" value="C:Golgi apparatus"/>
    <property type="evidence" value="ECO:0007669"/>
    <property type="project" value="UniProtKB-SubCell"/>
</dbReference>
<dbReference type="InterPro" id="IPR004227">
    <property type="entry name" value="Formiminotransferase_cat"/>
</dbReference>
<evidence type="ECO:0000256" key="15">
    <source>
        <dbReference type="ARBA" id="ARBA00023212"/>
    </source>
</evidence>
<dbReference type="InterPro" id="IPR012886">
    <property type="entry name" value="Formiminotransferase_N"/>
</dbReference>
<dbReference type="FunFam" id="3.30.70.670:FF:000001">
    <property type="entry name" value="Formimidoyltransferase cyclodeaminase"/>
    <property type="match status" value="1"/>
</dbReference>
<evidence type="ECO:0000256" key="16">
    <source>
        <dbReference type="ARBA" id="ARBA00023239"/>
    </source>
</evidence>
<keyword evidence="10" id="KW-0963">Cytoplasm</keyword>
<dbReference type="Gene3D" id="1.20.120.680">
    <property type="entry name" value="Formiminotetrahydrofolate cyclodeaminase monomer, up-and-down helical bundle"/>
    <property type="match status" value="1"/>
</dbReference>
<dbReference type="FunFam" id="3.30.990.10:FF:000001">
    <property type="entry name" value="Formimidoyltransferase cyclodeaminase"/>
    <property type="match status" value="1"/>
</dbReference>
<keyword evidence="24" id="KW-1185">Reference proteome</keyword>
<keyword evidence="17" id="KW-0511">Multifunctional enzyme</keyword>
<dbReference type="InterPro" id="IPR022384">
    <property type="entry name" value="FormiminoTrfase_cat_dom_sf"/>
</dbReference>
<dbReference type="EC" id="2.1.2.5" evidence="7"/>
<comment type="subunit">
    <text evidence="19">Homooctamer, including four polyglutamate binding sites. The subunits are arranged as a tetramer of dimers, and form a planar ring-shaped structure.</text>
</comment>
<dbReference type="SMART" id="SM01221">
    <property type="entry name" value="FTCD"/>
    <property type="match status" value="1"/>
</dbReference>
<feature type="domain" description="Formiminotransferase C-terminal subdomain" evidence="21">
    <location>
        <begin position="182"/>
        <end position="326"/>
    </location>
</feature>